<protein>
    <submittedName>
        <fullName evidence="1">Uncharacterized protein</fullName>
    </submittedName>
</protein>
<gene>
    <name evidence="1" type="ORF">GCM10009102_26920</name>
</gene>
<reference evidence="2" key="1">
    <citation type="journal article" date="2019" name="Int. J. Syst. Evol. Microbiol.">
        <title>The Global Catalogue of Microorganisms (GCM) 10K type strain sequencing project: providing services to taxonomists for standard genome sequencing and annotation.</title>
        <authorList>
            <consortium name="The Broad Institute Genomics Platform"/>
            <consortium name="The Broad Institute Genome Sequencing Center for Infectious Disease"/>
            <person name="Wu L."/>
            <person name="Ma J."/>
        </authorList>
    </citation>
    <scope>NUCLEOTIDE SEQUENCE [LARGE SCALE GENOMIC DNA]</scope>
    <source>
        <strain evidence="2">JCM 14603</strain>
    </source>
</reference>
<name>A0ABP3T1S9_9SPHN</name>
<evidence type="ECO:0000313" key="1">
    <source>
        <dbReference type="EMBL" id="GAA0673751.1"/>
    </source>
</evidence>
<dbReference type="RefSeq" id="WP_243848285.1">
    <property type="nucleotide sequence ID" value="NZ_BAAAES010000009.1"/>
</dbReference>
<keyword evidence="2" id="KW-1185">Reference proteome</keyword>
<organism evidence="1 2">
    <name type="scientific">Sphingomonas insulae</name>
    <dbReference type="NCBI Taxonomy" id="424800"/>
    <lineage>
        <taxon>Bacteria</taxon>
        <taxon>Pseudomonadati</taxon>
        <taxon>Pseudomonadota</taxon>
        <taxon>Alphaproteobacteria</taxon>
        <taxon>Sphingomonadales</taxon>
        <taxon>Sphingomonadaceae</taxon>
        <taxon>Sphingomonas</taxon>
    </lineage>
</organism>
<sequence length="101" mass="11668">MMVPYHFPNDRRRIERRVAPSSAAYAGPERRLAQRRATEVKLVCPPEPMHRGVLWTAVVMTVILADSVFLDGGYRHMLIGWFADRAAGIREWSAHLWDWGH</sequence>
<dbReference type="EMBL" id="BAAAES010000009">
    <property type="protein sequence ID" value="GAA0673751.1"/>
    <property type="molecule type" value="Genomic_DNA"/>
</dbReference>
<accession>A0ABP3T1S9</accession>
<dbReference type="Proteomes" id="UP001500238">
    <property type="component" value="Unassembled WGS sequence"/>
</dbReference>
<comment type="caution">
    <text evidence="1">The sequence shown here is derived from an EMBL/GenBank/DDBJ whole genome shotgun (WGS) entry which is preliminary data.</text>
</comment>
<evidence type="ECO:0000313" key="2">
    <source>
        <dbReference type="Proteomes" id="UP001500238"/>
    </source>
</evidence>
<proteinExistence type="predicted"/>